<accession>A0A9N7UAT5</accession>
<feature type="region of interest" description="Disordered" evidence="1">
    <location>
        <begin position="178"/>
        <end position="205"/>
    </location>
</feature>
<proteinExistence type="predicted"/>
<dbReference type="EMBL" id="CADEAL010000941">
    <property type="protein sequence ID" value="CAB1427092.1"/>
    <property type="molecule type" value="Genomic_DNA"/>
</dbReference>
<comment type="caution">
    <text evidence="2">The sequence shown here is derived from an EMBL/GenBank/DDBJ whole genome shotgun (WGS) entry which is preliminary data.</text>
</comment>
<organism evidence="2 3">
    <name type="scientific">Pleuronectes platessa</name>
    <name type="common">European plaice</name>
    <dbReference type="NCBI Taxonomy" id="8262"/>
    <lineage>
        <taxon>Eukaryota</taxon>
        <taxon>Metazoa</taxon>
        <taxon>Chordata</taxon>
        <taxon>Craniata</taxon>
        <taxon>Vertebrata</taxon>
        <taxon>Euteleostomi</taxon>
        <taxon>Actinopterygii</taxon>
        <taxon>Neopterygii</taxon>
        <taxon>Teleostei</taxon>
        <taxon>Neoteleostei</taxon>
        <taxon>Acanthomorphata</taxon>
        <taxon>Carangaria</taxon>
        <taxon>Pleuronectiformes</taxon>
        <taxon>Pleuronectoidei</taxon>
        <taxon>Pleuronectidae</taxon>
        <taxon>Pleuronectes</taxon>
    </lineage>
</organism>
<name>A0A9N7UAT5_PLEPL</name>
<keyword evidence="3" id="KW-1185">Reference proteome</keyword>
<evidence type="ECO:0000256" key="1">
    <source>
        <dbReference type="SAM" id="MobiDB-lite"/>
    </source>
</evidence>
<evidence type="ECO:0000313" key="2">
    <source>
        <dbReference type="EMBL" id="CAB1427092.1"/>
    </source>
</evidence>
<dbReference type="Proteomes" id="UP001153269">
    <property type="component" value="Unassembled WGS sequence"/>
</dbReference>
<dbReference type="AlphaFoldDB" id="A0A9N7UAT5"/>
<evidence type="ECO:0000313" key="3">
    <source>
        <dbReference type="Proteomes" id="UP001153269"/>
    </source>
</evidence>
<protein>
    <submittedName>
        <fullName evidence="2">Uncharacterized protein</fullName>
    </submittedName>
</protein>
<sequence length="205" mass="22157">MKLQIQGAASTPGSLFCVDRGSNLSPLPLSNLPQSCGYTIRSTRRDFVLVAPYDGCFVAHEEDSYVLPLRWCGLPVRMSCPVMKPSAPNPPMVTCHSEGMVVKTDWMISAAKIIVKLNDVWEPLLSASAKCGFVIVVLPDGVAISARYAPCLKKRDGLYTLELYGDGETKISCPSLSATEPELTKSPPNYPGPQTEVPSKGILNL</sequence>
<reference evidence="2" key="1">
    <citation type="submission" date="2020-03" db="EMBL/GenBank/DDBJ databases">
        <authorList>
            <person name="Weist P."/>
        </authorList>
    </citation>
    <scope>NUCLEOTIDE SEQUENCE</scope>
</reference>
<gene>
    <name evidence="2" type="ORF">PLEPLA_LOCUS15030</name>
</gene>